<dbReference type="Proteomes" id="UP000054337">
    <property type="component" value="Unassembled WGS sequence"/>
</dbReference>
<dbReference type="OrthoDB" id="3693951at2759"/>
<sequence>MEAYITLPKGTYLVDIRYAPKENCGTAAIGYPKTQLHNQNDMLERRVNTAIWPNSQNRHQLIGQVPTVTCLDLVPEMCGCTCSDGAMFSHERPSHLGPSPIPPPPPSVFEPPHQLTKKPCTEQTLQSWKPVVVNRKPYTGTDPGLVNVSFEAPEDGVLVISDSHGRCEHFEVYIDDQLIGETSGTGPLDFSQCGLPDECMEKNGGQHGYFALPRSNYKLGLKWTKVTPECDRSSSGEGHYKFHRRC</sequence>
<dbReference type="GeneID" id="26248941"/>
<name>W7EFT6_BIPV3</name>
<keyword evidence="2" id="KW-1185">Reference proteome</keyword>
<proteinExistence type="predicted"/>
<evidence type="ECO:0000313" key="2">
    <source>
        <dbReference type="Proteomes" id="UP000054337"/>
    </source>
</evidence>
<protein>
    <submittedName>
        <fullName evidence="1">Uncharacterized protein</fullName>
    </submittedName>
</protein>
<gene>
    <name evidence="1" type="ORF">COCVIDRAFT_105773</name>
</gene>
<evidence type="ECO:0000313" key="1">
    <source>
        <dbReference type="EMBL" id="EUN24540.1"/>
    </source>
</evidence>
<dbReference type="AlphaFoldDB" id="W7EFT6"/>
<reference evidence="1 2" key="1">
    <citation type="journal article" date="2013" name="PLoS Genet.">
        <title>Comparative genome structure, secondary metabolite, and effector coding capacity across Cochliobolus pathogens.</title>
        <authorList>
            <person name="Condon B.J."/>
            <person name="Leng Y."/>
            <person name="Wu D."/>
            <person name="Bushley K.E."/>
            <person name="Ohm R.A."/>
            <person name="Otillar R."/>
            <person name="Martin J."/>
            <person name="Schackwitz W."/>
            <person name="Grimwood J."/>
            <person name="MohdZainudin N."/>
            <person name="Xue C."/>
            <person name="Wang R."/>
            <person name="Manning V.A."/>
            <person name="Dhillon B."/>
            <person name="Tu Z.J."/>
            <person name="Steffenson B.J."/>
            <person name="Salamov A."/>
            <person name="Sun H."/>
            <person name="Lowry S."/>
            <person name="LaButti K."/>
            <person name="Han J."/>
            <person name="Copeland A."/>
            <person name="Lindquist E."/>
            <person name="Barry K."/>
            <person name="Schmutz J."/>
            <person name="Baker S.E."/>
            <person name="Ciuffetti L.M."/>
            <person name="Grigoriev I.V."/>
            <person name="Zhong S."/>
            <person name="Turgeon B.G."/>
        </authorList>
    </citation>
    <scope>NUCLEOTIDE SEQUENCE [LARGE SCALE GENOMIC DNA]</scope>
    <source>
        <strain evidence="1 2">FI3</strain>
    </source>
</reference>
<accession>W7EFT6</accession>
<dbReference type="HOGENOM" id="CLU_112522_0_0_1"/>
<organism evidence="1 2">
    <name type="scientific">Bipolaris victoriae (strain FI3)</name>
    <name type="common">Victoria blight of oats agent</name>
    <name type="synonym">Cochliobolus victoriae</name>
    <dbReference type="NCBI Taxonomy" id="930091"/>
    <lineage>
        <taxon>Eukaryota</taxon>
        <taxon>Fungi</taxon>
        <taxon>Dikarya</taxon>
        <taxon>Ascomycota</taxon>
        <taxon>Pezizomycotina</taxon>
        <taxon>Dothideomycetes</taxon>
        <taxon>Pleosporomycetidae</taxon>
        <taxon>Pleosporales</taxon>
        <taxon>Pleosporineae</taxon>
        <taxon>Pleosporaceae</taxon>
        <taxon>Bipolaris</taxon>
    </lineage>
</organism>
<dbReference type="EMBL" id="KI968765">
    <property type="protein sequence ID" value="EUN24540.1"/>
    <property type="molecule type" value="Genomic_DNA"/>
</dbReference>
<dbReference type="RefSeq" id="XP_014554124.1">
    <property type="nucleotide sequence ID" value="XM_014698638.1"/>
</dbReference>